<dbReference type="InterPro" id="IPR001245">
    <property type="entry name" value="Ser-Thr/Tyr_kinase_cat_dom"/>
</dbReference>
<protein>
    <submittedName>
        <fullName evidence="2">Kinase-like protein</fullName>
    </submittedName>
</protein>
<dbReference type="SUPFAM" id="SSF56112">
    <property type="entry name" value="Protein kinase-like (PK-like)"/>
    <property type="match status" value="1"/>
</dbReference>
<dbReference type="Gene3D" id="1.10.510.10">
    <property type="entry name" value="Transferase(Phosphotransferase) domain 1"/>
    <property type="match status" value="1"/>
</dbReference>
<dbReference type="Pfam" id="PF07714">
    <property type="entry name" value="PK_Tyr_Ser-Thr"/>
    <property type="match status" value="1"/>
</dbReference>
<keyword evidence="3" id="KW-1185">Reference proteome</keyword>
<dbReference type="InterPro" id="IPR000719">
    <property type="entry name" value="Prot_kinase_dom"/>
</dbReference>
<feature type="domain" description="Protein kinase" evidence="1">
    <location>
        <begin position="1"/>
        <end position="93"/>
    </location>
</feature>
<dbReference type="PROSITE" id="PS00108">
    <property type="entry name" value="PROTEIN_KINASE_ST"/>
    <property type="match status" value="1"/>
</dbReference>
<dbReference type="InterPro" id="IPR008271">
    <property type="entry name" value="Ser/Thr_kinase_AS"/>
</dbReference>
<keyword evidence="2" id="KW-0418">Kinase</keyword>
<accession>A0A139A2D2</accession>
<dbReference type="OMA" id="GACHISQ"/>
<dbReference type="InterPro" id="IPR051681">
    <property type="entry name" value="Ser/Thr_Kinases-Pseudokinases"/>
</dbReference>
<dbReference type="EMBL" id="KQ965811">
    <property type="protein sequence ID" value="KXS10946.1"/>
    <property type="molecule type" value="Genomic_DNA"/>
</dbReference>
<organism evidence="2 3">
    <name type="scientific">Gonapodya prolifera (strain JEL478)</name>
    <name type="common">Monoblepharis prolifera</name>
    <dbReference type="NCBI Taxonomy" id="1344416"/>
    <lineage>
        <taxon>Eukaryota</taxon>
        <taxon>Fungi</taxon>
        <taxon>Fungi incertae sedis</taxon>
        <taxon>Chytridiomycota</taxon>
        <taxon>Chytridiomycota incertae sedis</taxon>
        <taxon>Monoblepharidomycetes</taxon>
        <taxon>Monoblepharidales</taxon>
        <taxon>Gonapodyaceae</taxon>
        <taxon>Gonapodya</taxon>
    </lineage>
</organism>
<feature type="non-terminal residue" evidence="2">
    <location>
        <position position="1"/>
    </location>
</feature>
<dbReference type="Proteomes" id="UP000070544">
    <property type="component" value="Unassembled WGS sequence"/>
</dbReference>
<name>A0A139A2D2_GONPJ</name>
<feature type="non-terminal residue" evidence="2">
    <location>
        <position position="93"/>
    </location>
</feature>
<dbReference type="OrthoDB" id="2139971at2759"/>
<evidence type="ECO:0000259" key="1">
    <source>
        <dbReference type="PROSITE" id="PS50011"/>
    </source>
</evidence>
<dbReference type="InterPro" id="IPR011009">
    <property type="entry name" value="Kinase-like_dom_sf"/>
</dbReference>
<dbReference type="PROSITE" id="PS50011">
    <property type="entry name" value="PROTEIN_KINASE_DOM"/>
    <property type="match status" value="1"/>
</dbReference>
<dbReference type="STRING" id="1344416.A0A139A2D2"/>
<dbReference type="PANTHER" id="PTHR44329">
    <property type="entry name" value="SERINE/THREONINE-PROTEIN KINASE TNNI3K-RELATED"/>
    <property type="match status" value="1"/>
</dbReference>
<keyword evidence="2" id="KW-0808">Transferase</keyword>
<dbReference type="GO" id="GO:0005524">
    <property type="term" value="F:ATP binding"/>
    <property type="evidence" value="ECO:0007669"/>
    <property type="project" value="InterPro"/>
</dbReference>
<sequence length="93" mass="10336">HPHSVQFYGVSLEAPDPFLVCKYMENGDSKEFTKKCHLTTLGKLNLLRDVASGVEYLHSKDIIHSDLKASNVLIDNAMRAQVTDFGASKIRSS</sequence>
<dbReference type="AlphaFoldDB" id="A0A139A2D2"/>
<dbReference type="GO" id="GO:0004674">
    <property type="term" value="F:protein serine/threonine kinase activity"/>
    <property type="evidence" value="ECO:0007669"/>
    <property type="project" value="TreeGrafter"/>
</dbReference>
<proteinExistence type="predicted"/>
<evidence type="ECO:0000313" key="2">
    <source>
        <dbReference type="EMBL" id="KXS10946.1"/>
    </source>
</evidence>
<gene>
    <name evidence="2" type="ORF">M427DRAFT_88609</name>
</gene>
<evidence type="ECO:0000313" key="3">
    <source>
        <dbReference type="Proteomes" id="UP000070544"/>
    </source>
</evidence>
<reference evidence="2 3" key="1">
    <citation type="journal article" date="2015" name="Genome Biol. Evol.">
        <title>Phylogenomic analyses indicate that early fungi evolved digesting cell walls of algal ancestors of land plants.</title>
        <authorList>
            <person name="Chang Y."/>
            <person name="Wang S."/>
            <person name="Sekimoto S."/>
            <person name="Aerts A.L."/>
            <person name="Choi C."/>
            <person name="Clum A."/>
            <person name="LaButti K.M."/>
            <person name="Lindquist E.A."/>
            <person name="Yee Ngan C."/>
            <person name="Ohm R.A."/>
            <person name="Salamov A.A."/>
            <person name="Grigoriev I.V."/>
            <person name="Spatafora J.W."/>
            <person name="Berbee M.L."/>
        </authorList>
    </citation>
    <scope>NUCLEOTIDE SEQUENCE [LARGE SCALE GENOMIC DNA]</scope>
    <source>
        <strain evidence="2 3">JEL478</strain>
    </source>
</reference>